<dbReference type="PANTHER" id="PTHR13390:SF0">
    <property type="entry name" value="LIPID DROPLET-ASSOCIATED HYDROLASE"/>
    <property type="match status" value="1"/>
</dbReference>
<dbReference type="Gene3D" id="3.40.50.1820">
    <property type="entry name" value="alpha/beta hydrolase"/>
    <property type="match status" value="1"/>
</dbReference>
<evidence type="ECO:0000256" key="1">
    <source>
        <dbReference type="ARBA" id="ARBA00004502"/>
    </source>
</evidence>
<dbReference type="VEuPathDB" id="FungiDB:CCM_09014"/>
<accession>A0A2H4SHC8</accession>
<dbReference type="OrthoDB" id="448051at2759"/>
<dbReference type="VEuPathDB" id="FungiDB:CCM_09015"/>
<keyword evidence="4" id="KW-0378">Hydrolase</keyword>
<evidence type="ECO:0000313" key="5">
    <source>
        <dbReference type="EMBL" id="ATY62508.1"/>
    </source>
</evidence>
<dbReference type="SUPFAM" id="SSF53474">
    <property type="entry name" value="alpha/beta-Hydrolases"/>
    <property type="match status" value="1"/>
</dbReference>
<dbReference type="GO" id="GO:0019915">
    <property type="term" value="P:lipid storage"/>
    <property type="evidence" value="ECO:0007669"/>
    <property type="project" value="InterPro"/>
</dbReference>
<dbReference type="GO" id="GO:0016298">
    <property type="term" value="F:lipase activity"/>
    <property type="evidence" value="ECO:0007669"/>
    <property type="project" value="InterPro"/>
</dbReference>
<organism evidence="5 6">
    <name type="scientific">Cordyceps militaris</name>
    <name type="common">Caterpillar fungus</name>
    <name type="synonym">Clavaria militaris</name>
    <dbReference type="NCBI Taxonomy" id="73501"/>
    <lineage>
        <taxon>Eukaryota</taxon>
        <taxon>Fungi</taxon>
        <taxon>Dikarya</taxon>
        <taxon>Ascomycota</taxon>
        <taxon>Pezizomycotina</taxon>
        <taxon>Sordariomycetes</taxon>
        <taxon>Hypocreomycetidae</taxon>
        <taxon>Hypocreales</taxon>
        <taxon>Cordycipitaceae</taxon>
        <taxon>Cordyceps</taxon>
    </lineage>
</organism>
<protein>
    <recommendedName>
        <fullName evidence="7">Lipid droplet-associated hydrolase</fullName>
    </recommendedName>
</protein>
<evidence type="ECO:0000313" key="6">
    <source>
        <dbReference type="Proteomes" id="UP000323067"/>
    </source>
</evidence>
<sequence length="398" mass="44728">MSQSDNQDETFELYDLKVEVVCPPGERILCGAKAGDYFTLEGELLSLPPGQSISIYSLAIALSSPVPVMKANLSLPSLRQSIAKRHALIYFVPGNPGVVEFYTDFLRSLRALLDKTESDTAYDIYGRNLFGFRDADHEPFGGQNLPYELDAQVEGMWADIASQRRGDSHDQPYDSVILIGHSIGAYIVVETFHRQSVSPKAGLNLQHGFLLFPTISYIARSPSGLKITALQQRWYLPGVEENLHTIAKGLLFLFPQSTLQWVWANYLGFSSQAAATLAEWLKSRDGVWQAIHLGRSELKYVLKDKWDDSFWDNVSTSSSGGVVPKFFFFYGKHDHWVDNDLRDEFIARQKARGADPARPSIEIDTGDISHAFCTREDTSLQVAEKVYTWVQAIDTFQK</sequence>
<dbReference type="AlphaFoldDB" id="A0A2H4SHC8"/>
<evidence type="ECO:0000256" key="4">
    <source>
        <dbReference type="ARBA" id="ARBA00022801"/>
    </source>
</evidence>
<dbReference type="PANTHER" id="PTHR13390">
    <property type="entry name" value="LIPASE"/>
    <property type="match status" value="1"/>
</dbReference>
<dbReference type="Proteomes" id="UP000323067">
    <property type="component" value="Chromosome vii"/>
</dbReference>
<dbReference type="VEuPathDB" id="FungiDB:A9K55_009257"/>
<comment type="subcellular location">
    <subcellularLocation>
        <location evidence="1">Lipid droplet</location>
    </subcellularLocation>
</comment>
<evidence type="ECO:0000256" key="2">
    <source>
        <dbReference type="ARBA" id="ARBA00008300"/>
    </source>
</evidence>
<dbReference type="EMBL" id="CP023324">
    <property type="protein sequence ID" value="ATY62508.1"/>
    <property type="molecule type" value="Genomic_DNA"/>
</dbReference>
<dbReference type="Pfam" id="PF10230">
    <property type="entry name" value="LIDHydrolase"/>
    <property type="match status" value="1"/>
</dbReference>
<name>A0A2H4SHC8_CORMI</name>
<reference evidence="5 6" key="1">
    <citation type="journal article" date="2017" name="BMC Genomics">
        <title>Chromosome level assembly and secondary metabolite potential of the parasitic fungus Cordyceps militaris.</title>
        <authorList>
            <person name="Kramer G.J."/>
            <person name="Nodwell J.R."/>
        </authorList>
    </citation>
    <scope>NUCLEOTIDE SEQUENCE [LARGE SCALE GENOMIC DNA]</scope>
    <source>
        <strain evidence="5 6">ATCC 34164</strain>
    </source>
</reference>
<evidence type="ECO:0000256" key="3">
    <source>
        <dbReference type="ARBA" id="ARBA00022677"/>
    </source>
</evidence>
<dbReference type="InterPro" id="IPR029058">
    <property type="entry name" value="AB_hydrolase_fold"/>
</dbReference>
<dbReference type="InterPro" id="IPR019363">
    <property type="entry name" value="LDAH"/>
</dbReference>
<keyword evidence="3" id="KW-0551">Lipid droplet</keyword>
<proteinExistence type="inferred from homology"/>
<comment type="similarity">
    <text evidence="2">Belongs to the AB hydrolase superfamily. LDAH family.</text>
</comment>
<dbReference type="GO" id="GO:0005811">
    <property type="term" value="C:lipid droplet"/>
    <property type="evidence" value="ECO:0007669"/>
    <property type="project" value="UniProtKB-SubCell"/>
</dbReference>
<gene>
    <name evidence="5" type="ORF">A9K55_009257</name>
</gene>
<evidence type="ECO:0008006" key="7">
    <source>
        <dbReference type="Google" id="ProtNLM"/>
    </source>
</evidence>